<dbReference type="AlphaFoldDB" id="A0A1V9YFE4"/>
<dbReference type="OrthoDB" id="10257479at2759"/>
<dbReference type="STRING" id="74557.A0A1V9YFE4"/>
<dbReference type="PROSITE" id="PS51269">
    <property type="entry name" value="COMM"/>
    <property type="match status" value="1"/>
</dbReference>
<feature type="non-terminal residue" evidence="2">
    <location>
        <position position="1"/>
    </location>
</feature>
<proteinExistence type="predicted"/>
<reference evidence="2 3" key="1">
    <citation type="journal article" date="2014" name="Genome Biol. Evol.">
        <title>The secreted proteins of Achlya hypogyna and Thraustotheca clavata identify the ancestral oomycete secretome and reveal gene acquisitions by horizontal gene transfer.</title>
        <authorList>
            <person name="Misner I."/>
            <person name="Blouin N."/>
            <person name="Leonard G."/>
            <person name="Richards T.A."/>
            <person name="Lane C.E."/>
        </authorList>
    </citation>
    <scope>NUCLEOTIDE SEQUENCE [LARGE SCALE GENOMIC DNA]</scope>
    <source>
        <strain evidence="2 3">ATCC 34112</strain>
    </source>
</reference>
<evidence type="ECO:0000313" key="2">
    <source>
        <dbReference type="EMBL" id="OQR84465.1"/>
    </source>
</evidence>
<evidence type="ECO:0000259" key="1">
    <source>
        <dbReference type="PROSITE" id="PS51269"/>
    </source>
</evidence>
<sequence length="182" mass="20357">LEELLETLPLILPSNVAEKKLKRKLTRQASQYGWTSEGMDQIVASLSVVLSDASKKGWSSQELTLSMTELNLTSAQVQVLAMFYERNRDAIKAATAWNPSIGLPAYHDLSWRLDIEIGTRLLHNQARPELTLDLETVSFDGVVQSNVVAADYSMLKTLHATLKDALNEAQSSHCSRIQRYLQ</sequence>
<organism evidence="2 3">
    <name type="scientific">Thraustotheca clavata</name>
    <dbReference type="NCBI Taxonomy" id="74557"/>
    <lineage>
        <taxon>Eukaryota</taxon>
        <taxon>Sar</taxon>
        <taxon>Stramenopiles</taxon>
        <taxon>Oomycota</taxon>
        <taxon>Saprolegniomycetes</taxon>
        <taxon>Saprolegniales</taxon>
        <taxon>Achlyaceae</taxon>
        <taxon>Thraustotheca</taxon>
    </lineage>
</organism>
<comment type="caution">
    <text evidence="2">The sequence shown here is derived from an EMBL/GenBank/DDBJ whole genome shotgun (WGS) entry which is preliminary data.</text>
</comment>
<protein>
    <recommendedName>
        <fullName evidence="1">COMM domain-containing protein</fullName>
    </recommendedName>
</protein>
<dbReference type="InterPro" id="IPR017920">
    <property type="entry name" value="COMM"/>
</dbReference>
<dbReference type="PANTHER" id="PTHR15857">
    <property type="entry name" value="COMM DOMAIN CONTAINING PROTEIN 2"/>
    <property type="match status" value="1"/>
</dbReference>
<evidence type="ECO:0000313" key="3">
    <source>
        <dbReference type="Proteomes" id="UP000243217"/>
    </source>
</evidence>
<dbReference type="PANTHER" id="PTHR15857:SF0">
    <property type="entry name" value="COMM DOMAIN-CONTAINING PROTEIN 2"/>
    <property type="match status" value="1"/>
</dbReference>
<dbReference type="Pfam" id="PF07258">
    <property type="entry name" value="COMM_domain"/>
    <property type="match status" value="1"/>
</dbReference>
<dbReference type="Proteomes" id="UP000243217">
    <property type="component" value="Unassembled WGS sequence"/>
</dbReference>
<gene>
    <name evidence="2" type="ORF">THRCLA_10824</name>
</gene>
<keyword evidence="3" id="KW-1185">Reference proteome</keyword>
<dbReference type="EMBL" id="JNBS01003976">
    <property type="protein sequence ID" value="OQR84465.1"/>
    <property type="molecule type" value="Genomic_DNA"/>
</dbReference>
<feature type="domain" description="COMM" evidence="1">
    <location>
        <begin position="105"/>
        <end position="173"/>
    </location>
</feature>
<accession>A0A1V9YFE4</accession>
<name>A0A1V9YFE4_9STRA</name>
<dbReference type="InterPro" id="IPR037354">
    <property type="entry name" value="Commd2"/>
</dbReference>